<evidence type="ECO:0000313" key="2">
    <source>
        <dbReference type="EMBL" id="KAL1277386.1"/>
    </source>
</evidence>
<dbReference type="Gene3D" id="3.30.420.10">
    <property type="entry name" value="Ribonuclease H-like superfamily/Ribonuclease H"/>
    <property type="match status" value="1"/>
</dbReference>
<dbReference type="EMBL" id="JAYMGO010000003">
    <property type="protein sequence ID" value="KAL1277386.1"/>
    <property type="molecule type" value="Genomic_DNA"/>
</dbReference>
<dbReference type="InterPro" id="IPR036397">
    <property type="entry name" value="RNaseH_sf"/>
</dbReference>
<feature type="compositionally biased region" description="Basic and acidic residues" evidence="1">
    <location>
        <begin position="215"/>
        <end position="228"/>
    </location>
</feature>
<evidence type="ECO:0000313" key="3">
    <source>
        <dbReference type="Proteomes" id="UP001558613"/>
    </source>
</evidence>
<dbReference type="InterPro" id="IPR050951">
    <property type="entry name" value="Retrovirus_Pol_polyprotein"/>
</dbReference>
<comment type="caution">
    <text evidence="2">The sequence shown here is derived from an EMBL/GenBank/DDBJ whole genome shotgun (WGS) entry which is preliminary data.</text>
</comment>
<reference evidence="2 3" key="1">
    <citation type="submission" date="2023-09" db="EMBL/GenBank/DDBJ databases">
        <authorList>
            <person name="Wang M."/>
        </authorList>
    </citation>
    <scope>NUCLEOTIDE SEQUENCE [LARGE SCALE GENOMIC DNA]</scope>
    <source>
        <strain evidence="2">GT-2023</strain>
        <tissue evidence="2">Liver</tissue>
    </source>
</reference>
<feature type="compositionally biased region" description="Low complexity" evidence="1">
    <location>
        <begin position="319"/>
        <end position="329"/>
    </location>
</feature>
<accession>A0ABR3NL26</accession>
<evidence type="ECO:0008006" key="4">
    <source>
        <dbReference type="Google" id="ProtNLM"/>
    </source>
</evidence>
<sequence>MGNGSMERFNRTLGNMIRVLSPDLKRDWPRRLRTLHETTAYAPFYLMFGRMPRLPIDILFRSVLNDPAVSSCDKFVNTLVKDLKEALLIAQKHATKEQKRHTELYNRRVKGLDIEIGDQVLLANKTERGKKKVADRWESTVYTVVDHKPGAHTYRIRNPSTGQEKVVHRNLLMLVNFLPVNVENSVSDQLSDVSDSCQRLPSDLPLCVVEDETLGREAGVPEHEEESRSSTTMNRSAMMGGKTLSTCDDAAVDDENDSMSVQESGIRDRTISWVSDLPDSVPAESDQTLSGILEDPSTKVTSAAPDSHTSALSRDARMSVSGDIASSSSDSHDSEAVSVLSAQPHSQTSANLYAVDTKNVPLNSSSVTQVRSRFGRIIRPVDRLIRYVNTGCSSGNKTQCSDCL</sequence>
<organism evidence="2 3">
    <name type="scientific">Cirrhinus molitorella</name>
    <name type="common">mud carp</name>
    <dbReference type="NCBI Taxonomy" id="172907"/>
    <lineage>
        <taxon>Eukaryota</taxon>
        <taxon>Metazoa</taxon>
        <taxon>Chordata</taxon>
        <taxon>Craniata</taxon>
        <taxon>Vertebrata</taxon>
        <taxon>Euteleostomi</taxon>
        <taxon>Actinopterygii</taxon>
        <taxon>Neopterygii</taxon>
        <taxon>Teleostei</taxon>
        <taxon>Ostariophysi</taxon>
        <taxon>Cypriniformes</taxon>
        <taxon>Cyprinidae</taxon>
        <taxon>Labeoninae</taxon>
        <taxon>Labeonini</taxon>
        <taxon>Cirrhinus</taxon>
    </lineage>
</organism>
<name>A0ABR3NL26_9TELE</name>
<feature type="region of interest" description="Disordered" evidence="1">
    <location>
        <begin position="215"/>
        <end position="249"/>
    </location>
</feature>
<dbReference type="Proteomes" id="UP001558613">
    <property type="component" value="Unassembled WGS sequence"/>
</dbReference>
<proteinExistence type="predicted"/>
<protein>
    <recommendedName>
        <fullName evidence="4">Integrase catalytic domain-containing protein</fullName>
    </recommendedName>
</protein>
<dbReference type="PANTHER" id="PTHR37984:SF15">
    <property type="entry name" value="INTEGRASE CATALYTIC DOMAIN-CONTAINING PROTEIN"/>
    <property type="match status" value="1"/>
</dbReference>
<gene>
    <name evidence="2" type="ORF">QQF64_024059</name>
</gene>
<keyword evidence="3" id="KW-1185">Reference proteome</keyword>
<dbReference type="PANTHER" id="PTHR37984">
    <property type="entry name" value="PROTEIN CBG26694"/>
    <property type="match status" value="1"/>
</dbReference>
<feature type="region of interest" description="Disordered" evidence="1">
    <location>
        <begin position="276"/>
        <end position="336"/>
    </location>
</feature>
<evidence type="ECO:0000256" key="1">
    <source>
        <dbReference type="SAM" id="MobiDB-lite"/>
    </source>
</evidence>